<feature type="compositionally biased region" description="Polar residues" evidence="1">
    <location>
        <begin position="24"/>
        <end position="37"/>
    </location>
</feature>
<evidence type="ECO:0000313" key="2">
    <source>
        <dbReference type="EMBL" id="OLP74770.1"/>
    </source>
</evidence>
<dbReference type="Proteomes" id="UP000186817">
    <property type="component" value="Unassembled WGS sequence"/>
</dbReference>
<keyword evidence="3" id="KW-1185">Reference proteome</keyword>
<reference evidence="2 3" key="1">
    <citation type="submission" date="2016-02" db="EMBL/GenBank/DDBJ databases">
        <title>Genome analysis of coral dinoflagellate symbionts highlights evolutionary adaptations to a symbiotic lifestyle.</title>
        <authorList>
            <person name="Aranda M."/>
            <person name="Li Y."/>
            <person name="Liew Y.J."/>
            <person name="Baumgarten S."/>
            <person name="Simakov O."/>
            <person name="Wilson M."/>
            <person name="Piel J."/>
            <person name="Ashoor H."/>
            <person name="Bougouffa S."/>
            <person name="Bajic V.B."/>
            <person name="Ryu T."/>
            <person name="Ravasi T."/>
            <person name="Bayer T."/>
            <person name="Micklem G."/>
            <person name="Kim H."/>
            <person name="Bhak J."/>
            <person name="Lajeunesse T.C."/>
            <person name="Voolstra C.R."/>
        </authorList>
    </citation>
    <scope>NUCLEOTIDE SEQUENCE [LARGE SCALE GENOMIC DNA]</scope>
    <source>
        <strain evidence="2 3">CCMP2467</strain>
    </source>
</reference>
<organism evidence="2 3">
    <name type="scientific">Symbiodinium microadriaticum</name>
    <name type="common">Dinoflagellate</name>
    <name type="synonym">Zooxanthella microadriatica</name>
    <dbReference type="NCBI Taxonomy" id="2951"/>
    <lineage>
        <taxon>Eukaryota</taxon>
        <taxon>Sar</taxon>
        <taxon>Alveolata</taxon>
        <taxon>Dinophyceae</taxon>
        <taxon>Suessiales</taxon>
        <taxon>Symbiodiniaceae</taxon>
        <taxon>Symbiodinium</taxon>
    </lineage>
</organism>
<feature type="region of interest" description="Disordered" evidence="1">
    <location>
        <begin position="1"/>
        <end position="50"/>
    </location>
</feature>
<proteinExistence type="predicted"/>
<comment type="caution">
    <text evidence="2">The sequence shown here is derived from an EMBL/GenBank/DDBJ whole genome shotgun (WGS) entry which is preliminary data.</text>
</comment>
<feature type="compositionally biased region" description="Basic and acidic residues" evidence="1">
    <location>
        <begin position="41"/>
        <end position="50"/>
    </location>
</feature>
<accession>A0A1Q9BW08</accession>
<dbReference type="OrthoDB" id="407822at2759"/>
<evidence type="ECO:0000313" key="3">
    <source>
        <dbReference type="Proteomes" id="UP000186817"/>
    </source>
</evidence>
<dbReference type="EMBL" id="LSRX01003229">
    <property type="protein sequence ID" value="OLP74770.1"/>
    <property type="molecule type" value="Genomic_DNA"/>
</dbReference>
<gene>
    <name evidence="2" type="ORF">AK812_SmicGene45595</name>
</gene>
<protein>
    <submittedName>
        <fullName evidence="2">Uncharacterized protein</fullName>
    </submittedName>
</protein>
<evidence type="ECO:0000256" key="1">
    <source>
        <dbReference type="SAM" id="MobiDB-lite"/>
    </source>
</evidence>
<name>A0A1Q9BW08_SYMMI</name>
<feature type="compositionally biased region" description="Basic and acidic residues" evidence="1">
    <location>
        <begin position="1"/>
        <end position="16"/>
    </location>
</feature>
<sequence length="356" mass="39605">MDADKGRKNRKGRGESLPEEAADDSTQLGTLNGQISGWTADAEHRDKGKGEKFAKLKSSGQLPPYILNMYESPPPGTSARAYRTAMVNRLFHREADGSLRLRSSDPMFTQAKKAYEDKYHKATTESYTRMIFAGMFFANDDNKLQAAIDKGEVLESKGEDGEVLYSMKKIVRGVRKGAAEETTLTAAKSLSEKEYAEMAQLMDEFKISYTFSKKDKALLDDGKLPDSAVKTLNQAIAANERLSKQAAQLSQKHSAEFPNNVFNELKKQHKVSQKNILNLQHIMAFQEIENEGPVTKNSLDRIMMACAKDTSELNQAIEIAKGVLKVDQGAFQGLRLLHVVQTVQEQAGEERHPGLE</sequence>
<dbReference type="AlphaFoldDB" id="A0A1Q9BW08"/>